<dbReference type="Gene3D" id="3.40.50.1820">
    <property type="entry name" value="alpha/beta hydrolase"/>
    <property type="match status" value="1"/>
</dbReference>
<dbReference type="SUPFAM" id="SSF53474">
    <property type="entry name" value="alpha/beta-Hydrolases"/>
    <property type="match status" value="1"/>
</dbReference>
<dbReference type="InterPro" id="IPR029058">
    <property type="entry name" value="AB_hydrolase_fold"/>
</dbReference>
<dbReference type="Proteomes" id="UP001314170">
    <property type="component" value="Unassembled WGS sequence"/>
</dbReference>
<dbReference type="PANTHER" id="PTHR23024">
    <property type="entry name" value="ARYLACETAMIDE DEACETYLASE"/>
    <property type="match status" value="1"/>
</dbReference>
<dbReference type="Pfam" id="PF07859">
    <property type="entry name" value="Abhydrolase_3"/>
    <property type="match status" value="1"/>
</dbReference>
<comment type="caution">
    <text evidence="3">The sequence shown here is derived from an EMBL/GenBank/DDBJ whole genome shotgun (WGS) entry which is preliminary data.</text>
</comment>
<dbReference type="GO" id="GO:0016787">
    <property type="term" value="F:hydrolase activity"/>
    <property type="evidence" value="ECO:0007669"/>
    <property type="project" value="InterPro"/>
</dbReference>
<gene>
    <name evidence="3" type="ORF">DCAF_LOCUS6972</name>
</gene>
<dbReference type="PANTHER" id="PTHR23024:SF535">
    <property type="entry name" value="OS07G0162900 PROTEIN"/>
    <property type="match status" value="1"/>
</dbReference>
<dbReference type="AlphaFoldDB" id="A0AAV1R8C0"/>
<organism evidence="3 4">
    <name type="scientific">Dovyalis caffra</name>
    <dbReference type="NCBI Taxonomy" id="77055"/>
    <lineage>
        <taxon>Eukaryota</taxon>
        <taxon>Viridiplantae</taxon>
        <taxon>Streptophyta</taxon>
        <taxon>Embryophyta</taxon>
        <taxon>Tracheophyta</taxon>
        <taxon>Spermatophyta</taxon>
        <taxon>Magnoliopsida</taxon>
        <taxon>eudicotyledons</taxon>
        <taxon>Gunneridae</taxon>
        <taxon>Pentapetalae</taxon>
        <taxon>rosids</taxon>
        <taxon>fabids</taxon>
        <taxon>Malpighiales</taxon>
        <taxon>Salicaceae</taxon>
        <taxon>Flacourtieae</taxon>
        <taxon>Dovyalis</taxon>
    </lineage>
</organism>
<evidence type="ECO:0000313" key="4">
    <source>
        <dbReference type="Proteomes" id="UP001314170"/>
    </source>
</evidence>
<evidence type="ECO:0000256" key="1">
    <source>
        <dbReference type="ARBA" id="ARBA00010515"/>
    </source>
</evidence>
<dbReference type="InterPro" id="IPR013094">
    <property type="entry name" value="AB_hydrolase_3"/>
</dbReference>
<proteinExistence type="inferred from homology"/>
<evidence type="ECO:0000313" key="3">
    <source>
        <dbReference type="EMBL" id="CAK7329223.1"/>
    </source>
</evidence>
<sequence>MSNKTTTATAAEQPYEVDECLGVLRVYSDGSIWRSSEPNIKVPVHDDSSVVWKDALFDSTHDLHLRLPASPSSTKLPVFYYFHGGGFCIGFRAWPSSQNYCIKLALDLQAVIISPDHRLAPENQLPAVIDDGYMAVKWLQALAVSEEPDTWLTAVADFSKVFISDYSAGGNIAHNLAVRLGAGSPELASILVKGYVLLVPFFGGTTKTKSEAEDLKESLLNWELIDRFWRLSIPVGNTTDHPLVNPFGAQSQSLEPLDFDPILVAMGGSDLVKDRANDYAKRLQNSGKEIHYAEFEGWQHCFQYAPRDVPEDIEAISHGVIGSLMRISSCVKSI</sequence>
<comment type="similarity">
    <text evidence="1">Belongs to the 'GDXG' lipolytic enzyme family.</text>
</comment>
<feature type="domain" description="Alpha/beta hydrolase fold-3" evidence="2">
    <location>
        <begin position="80"/>
        <end position="303"/>
    </location>
</feature>
<protein>
    <recommendedName>
        <fullName evidence="2">Alpha/beta hydrolase fold-3 domain-containing protein</fullName>
    </recommendedName>
</protein>
<keyword evidence="4" id="KW-1185">Reference proteome</keyword>
<dbReference type="EMBL" id="CAWUPB010000913">
    <property type="protein sequence ID" value="CAK7329223.1"/>
    <property type="molecule type" value="Genomic_DNA"/>
</dbReference>
<accession>A0AAV1R8C0</accession>
<name>A0AAV1R8C0_9ROSI</name>
<dbReference type="InterPro" id="IPR050466">
    <property type="entry name" value="Carboxylest/Gibb_receptor"/>
</dbReference>
<evidence type="ECO:0000259" key="2">
    <source>
        <dbReference type="Pfam" id="PF07859"/>
    </source>
</evidence>
<reference evidence="3 4" key="1">
    <citation type="submission" date="2024-01" db="EMBL/GenBank/DDBJ databases">
        <authorList>
            <person name="Waweru B."/>
        </authorList>
    </citation>
    <scope>NUCLEOTIDE SEQUENCE [LARGE SCALE GENOMIC DNA]</scope>
</reference>